<evidence type="ECO:0000313" key="2">
    <source>
        <dbReference type="EMBL" id="CAE7372326.1"/>
    </source>
</evidence>
<comment type="caution">
    <text evidence="2">The sequence shown here is derived from an EMBL/GenBank/DDBJ whole genome shotgun (WGS) entry which is preliminary data.</text>
</comment>
<evidence type="ECO:0000256" key="1">
    <source>
        <dbReference type="SAM" id="MobiDB-lite"/>
    </source>
</evidence>
<gene>
    <name evidence="2" type="primary">Pla2g12a</name>
    <name evidence="2" type="ORF">SNAT2548_LOCUS20334</name>
</gene>
<feature type="region of interest" description="Disordered" evidence="1">
    <location>
        <begin position="151"/>
        <end position="233"/>
    </location>
</feature>
<feature type="compositionally biased region" description="Low complexity" evidence="1">
    <location>
        <begin position="157"/>
        <end position="169"/>
    </location>
</feature>
<feature type="compositionally biased region" description="Acidic residues" evidence="1">
    <location>
        <begin position="26"/>
        <end position="43"/>
    </location>
</feature>
<proteinExistence type="predicted"/>
<feature type="region of interest" description="Disordered" evidence="1">
    <location>
        <begin position="26"/>
        <end position="51"/>
    </location>
</feature>
<protein>
    <submittedName>
        <fullName evidence="2">Pla2g12a protein</fullName>
    </submittedName>
</protein>
<dbReference type="EMBL" id="CAJNDS010002206">
    <property type="protein sequence ID" value="CAE7372326.1"/>
    <property type="molecule type" value="Genomic_DNA"/>
</dbReference>
<dbReference type="Proteomes" id="UP000604046">
    <property type="component" value="Unassembled WGS sequence"/>
</dbReference>
<organism evidence="2 3">
    <name type="scientific">Symbiodinium natans</name>
    <dbReference type="NCBI Taxonomy" id="878477"/>
    <lineage>
        <taxon>Eukaryota</taxon>
        <taxon>Sar</taxon>
        <taxon>Alveolata</taxon>
        <taxon>Dinophyceae</taxon>
        <taxon>Suessiales</taxon>
        <taxon>Symbiodiniaceae</taxon>
        <taxon>Symbiodinium</taxon>
    </lineage>
</organism>
<accession>A0A812Q2N5</accession>
<name>A0A812Q2N5_9DINO</name>
<dbReference type="AlphaFoldDB" id="A0A812Q2N5"/>
<keyword evidence="3" id="KW-1185">Reference proteome</keyword>
<dbReference type="OrthoDB" id="428567at2759"/>
<evidence type="ECO:0000313" key="3">
    <source>
        <dbReference type="Proteomes" id="UP000604046"/>
    </source>
</evidence>
<reference evidence="2" key="1">
    <citation type="submission" date="2021-02" db="EMBL/GenBank/DDBJ databases">
        <authorList>
            <person name="Dougan E. K."/>
            <person name="Rhodes N."/>
            <person name="Thang M."/>
            <person name="Chan C."/>
        </authorList>
    </citation>
    <scope>NUCLEOTIDE SEQUENCE</scope>
</reference>
<sequence>MAVCDDSGALLAASADKLLDARGEEELQVEAEAEDDEEAEEEPALQREVTAAGSGARSLGLALAEVYGARAKTGLAHAKDYYVELPPASCSLEKWRELASLAQEGAVACCPTAAAFFDGLSEGLGWDVYELLLDFEIYTLELQRRDRVQARIRPPTESSSSGSDSSSESLVLDANSEEEDAPSADGVQEASEPSGKRKKLPQSGRCTGFAIAGGSANIGGHTLASTAGGGRSY</sequence>